<organism evidence="1">
    <name type="scientific">Faunusvirus sp</name>
    <dbReference type="NCBI Taxonomy" id="2487766"/>
    <lineage>
        <taxon>Viruses</taxon>
        <taxon>Varidnaviria</taxon>
        <taxon>Bamfordvirae</taxon>
        <taxon>Nucleocytoviricota</taxon>
        <taxon>Megaviricetes</taxon>
        <taxon>Imitervirales</taxon>
        <taxon>Mimiviridae</taxon>
    </lineage>
</organism>
<accession>A0A3G5A0G1</accession>
<feature type="non-terminal residue" evidence="1">
    <location>
        <position position="44"/>
    </location>
</feature>
<gene>
    <name evidence="1" type="ORF">Faunusvirus45_1</name>
</gene>
<reference evidence="1" key="1">
    <citation type="submission" date="2018-10" db="EMBL/GenBank/DDBJ databases">
        <title>Hidden diversity of soil giant viruses.</title>
        <authorList>
            <person name="Schulz F."/>
            <person name="Alteio L."/>
            <person name="Goudeau D."/>
            <person name="Ryan E.M."/>
            <person name="Malmstrom R.R."/>
            <person name="Blanchard J."/>
            <person name="Woyke T."/>
        </authorList>
    </citation>
    <scope>NUCLEOTIDE SEQUENCE</scope>
    <source>
        <strain evidence="1">FNV1</strain>
    </source>
</reference>
<dbReference type="EMBL" id="MK072176">
    <property type="protein sequence ID" value="AYV79741.1"/>
    <property type="molecule type" value="Genomic_DNA"/>
</dbReference>
<proteinExistence type="predicted"/>
<evidence type="ECO:0000313" key="1">
    <source>
        <dbReference type="EMBL" id="AYV79741.1"/>
    </source>
</evidence>
<name>A0A3G5A0G1_9VIRU</name>
<protein>
    <submittedName>
        <fullName evidence="1">Uncharacterized protein</fullName>
    </submittedName>
</protein>
<sequence length="44" mass="5344">MSAEYFLKLVDSGNEDACIKYINTYKKFYNEQIRYNYYETTSLI</sequence>